<dbReference type="EMBL" id="CAFBMO010000032">
    <property type="protein sequence ID" value="CAB4907771.1"/>
    <property type="molecule type" value="Genomic_DNA"/>
</dbReference>
<evidence type="ECO:0000256" key="1">
    <source>
        <dbReference type="SAM" id="Phobius"/>
    </source>
</evidence>
<dbReference type="Pfam" id="PF13828">
    <property type="entry name" value="DUF4190"/>
    <property type="match status" value="1"/>
</dbReference>
<keyword evidence="1" id="KW-0812">Transmembrane</keyword>
<sequence>MSDHQNTSASSQAPQNGMGTAALIMGILGFLCLPLVGPILAIVFGRIALKRAAMGQATNAGAAKAGYILGIIGVVFLIVGLVVTILIAIFGSSTPA</sequence>
<keyword evidence="1" id="KW-1133">Transmembrane helix</keyword>
<name>A0A6J7GHE5_9ZZZZ</name>
<evidence type="ECO:0000313" key="3">
    <source>
        <dbReference type="EMBL" id="CAB4669390.1"/>
    </source>
</evidence>
<evidence type="ECO:0000313" key="4">
    <source>
        <dbReference type="EMBL" id="CAB4907771.1"/>
    </source>
</evidence>
<gene>
    <name evidence="3" type="ORF">UFOPK2282_00995</name>
    <name evidence="4" type="ORF">UFOPK3576_00891</name>
</gene>
<dbReference type="EMBL" id="CAEZWR010000114">
    <property type="protein sequence ID" value="CAB4669390.1"/>
    <property type="molecule type" value="Genomic_DNA"/>
</dbReference>
<feature type="domain" description="DUF4190" evidence="2">
    <location>
        <begin position="18"/>
        <end position="79"/>
    </location>
</feature>
<proteinExistence type="predicted"/>
<protein>
    <submittedName>
        <fullName evidence="4">Unannotated protein</fullName>
    </submittedName>
</protein>
<organism evidence="4">
    <name type="scientific">freshwater metagenome</name>
    <dbReference type="NCBI Taxonomy" id="449393"/>
    <lineage>
        <taxon>unclassified sequences</taxon>
        <taxon>metagenomes</taxon>
        <taxon>ecological metagenomes</taxon>
    </lineage>
</organism>
<reference evidence="4" key="1">
    <citation type="submission" date="2020-05" db="EMBL/GenBank/DDBJ databases">
        <authorList>
            <person name="Chiriac C."/>
            <person name="Salcher M."/>
            <person name="Ghai R."/>
            <person name="Kavagutti S V."/>
        </authorList>
    </citation>
    <scope>NUCLEOTIDE SEQUENCE</scope>
</reference>
<accession>A0A6J7GHE5</accession>
<feature type="transmembrane region" description="Helical" evidence="1">
    <location>
        <begin position="65"/>
        <end position="90"/>
    </location>
</feature>
<evidence type="ECO:0000259" key="2">
    <source>
        <dbReference type="Pfam" id="PF13828"/>
    </source>
</evidence>
<dbReference type="AlphaFoldDB" id="A0A6J7GHE5"/>
<keyword evidence="1" id="KW-0472">Membrane</keyword>
<feature type="transmembrane region" description="Helical" evidence="1">
    <location>
        <begin position="20"/>
        <end position="44"/>
    </location>
</feature>
<dbReference type="InterPro" id="IPR025241">
    <property type="entry name" value="DUF4190"/>
</dbReference>